<evidence type="ECO:0008006" key="3">
    <source>
        <dbReference type="Google" id="ProtNLM"/>
    </source>
</evidence>
<evidence type="ECO:0000313" key="1">
    <source>
        <dbReference type="EMBL" id="GMT09422.1"/>
    </source>
</evidence>
<accession>A0AAV5US74</accession>
<protein>
    <recommendedName>
        <fullName evidence="3">Major sperm protein</fullName>
    </recommendedName>
</protein>
<feature type="non-terminal residue" evidence="1">
    <location>
        <position position="173"/>
    </location>
</feature>
<reference evidence="1" key="1">
    <citation type="submission" date="2023-10" db="EMBL/GenBank/DDBJ databases">
        <title>Genome assembly of Pristionchus species.</title>
        <authorList>
            <person name="Yoshida K."/>
            <person name="Sommer R.J."/>
        </authorList>
    </citation>
    <scope>NUCLEOTIDE SEQUENCE</scope>
    <source>
        <strain evidence="1">RS5133</strain>
    </source>
</reference>
<dbReference type="EMBL" id="BTSY01000001">
    <property type="protein sequence ID" value="GMT09422.1"/>
    <property type="molecule type" value="Genomic_DNA"/>
</dbReference>
<name>A0AAV5US74_9BILA</name>
<gene>
    <name evidence="1" type="ORF">PFISCL1PPCAC_719</name>
</gene>
<sequence length="173" mass="20101">MFLFLLLLPLAAAIRNNYDNCTTDKVCLIMKPCVFPVSVQYRKLILYQKKLEDVDACTGLTISPTSKNDVRIQRIRLQYKTSTPFTKGFKMSLSYAYENPIFECEIRNVSSQEIKVHPEKSFFPLITGNVTQTNFMCEVELDSIEMKVARMRVIAGDETFTYHGEDMWDYYDD</sequence>
<evidence type="ECO:0000313" key="2">
    <source>
        <dbReference type="Proteomes" id="UP001432322"/>
    </source>
</evidence>
<dbReference type="AlphaFoldDB" id="A0AAV5US74"/>
<proteinExistence type="predicted"/>
<dbReference type="Proteomes" id="UP001432322">
    <property type="component" value="Unassembled WGS sequence"/>
</dbReference>
<organism evidence="1 2">
    <name type="scientific">Pristionchus fissidentatus</name>
    <dbReference type="NCBI Taxonomy" id="1538716"/>
    <lineage>
        <taxon>Eukaryota</taxon>
        <taxon>Metazoa</taxon>
        <taxon>Ecdysozoa</taxon>
        <taxon>Nematoda</taxon>
        <taxon>Chromadorea</taxon>
        <taxon>Rhabditida</taxon>
        <taxon>Rhabditina</taxon>
        <taxon>Diplogasteromorpha</taxon>
        <taxon>Diplogasteroidea</taxon>
        <taxon>Neodiplogasteridae</taxon>
        <taxon>Pristionchus</taxon>
    </lineage>
</organism>
<keyword evidence="2" id="KW-1185">Reference proteome</keyword>
<comment type="caution">
    <text evidence="1">The sequence shown here is derived from an EMBL/GenBank/DDBJ whole genome shotgun (WGS) entry which is preliminary data.</text>
</comment>